<accession>A0AAX6F430</accession>
<feature type="transmembrane region" description="Helical" evidence="2">
    <location>
        <begin position="217"/>
        <end position="235"/>
    </location>
</feature>
<proteinExistence type="predicted"/>
<keyword evidence="2" id="KW-0812">Transmembrane</keyword>
<dbReference type="InterPro" id="IPR000326">
    <property type="entry name" value="PAP2/HPO"/>
</dbReference>
<keyword evidence="2" id="KW-0472">Membrane</keyword>
<feature type="domain" description="Phosphatidic acid phosphatase type 2/haloperoxidase" evidence="3">
    <location>
        <begin position="123"/>
        <end position="232"/>
    </location>
</feature>
<name>A0AAX6F430_IRIPA</name>
<evidence type="ECO:0000256" key="1">
    <source>
        <dbReference type="ARBA" id="ARBA00022801"/>
    </source>
</evidence>
<keyword evidence="5" id="KW-1185">Reference proteome</keyword>
<feature type="transmembrane region" description="Helical" evidence="2">
    <location>
        <begin position="247"/>
        <end position="269"/>
    </location>
</feature>
<dbReference type="SUPFAM" id="SSF48317">
    <property type="entry name" value="Acid phosphatase/Vanadium-dependent haloperoxidase"/>
    <property type="match status" value="1"/>
</dbReference>
<sequence length="276" mass="30594">MLSSPFLSSSSLLLPLPLKTLDSRTIRRRSISKLPTSTRNLHSRRKLGGGIWRAGVSRGKDMTELVRTDAFGGAGGREDEDAAALTDGSLAVEGFETTLNRMSKWLVAALLGLFILWRHDAEALWVAMGSIINSCLSVTLKWTLNHQRPVNASKSDPGMPSSHAQSLFYTGTYLVISLFDWLGVNIFTMTIGAITIIFSSYLSWLRVSQQFHTISQVVVGAALGSACAATWFWMWHPFVQEAFMASVWVRIVVVLGSVSFCTTFVLYVIQHWMNDE</sequence>
<dbReference type="PANTHER" id="PTHR11247">
    <property type="entry name" value="PALMITOYL-PROTEIN THIOESTERASE/DOLICHYLDIPHOSPHATASE 1"/>
    <property type="match status" value="1"/>
</dbReference>
<dbReference type="Pfam" id="PF01569">
    <property type="entry name" value="PAP2"/>
    <property type="match status" value="1"/>
</dbReference>
<keyword evidence="1" id="KW-0378">Hydrolase</keyword>
<organism evidence="4 5">
    <name type="scientific">Iris pallida</name>
    <name type="common">Sweet iris</name>
    <dbReference type="NCBI Taxonomy" id="29817"/>
    <lineage>
        <taxon>Eukaryota</taxon>
        <taxon>Viridiplantae</taxon>
        <taxon>Streptophyta</taxon>
        <taxon>Embryophyta</taxon>
        <taxon>Tracheophyta</taxon>
        <taxon>Spermatophyta</taxon>
        <taxon>Magnoliopsida</taxon>
        <taxon>Liliopsida</taxon>
        <taxon>Asparagales</taxon>
        <taxon>Iridaceae</taxon>
        <taxon>Iridoideae</taxon>
        <taxon>Irideae</taxon>
        <taxon>Iris</taxon>
    </lineage>
</organism>
<evidence type="ECO:0000313" key="5">
    <source>
        <dbReference type="Proteomes" id="UP001140949"/>
    </source>
</evidence>
<reference evidence="4" key="2">
    <citation type="submission" date="2023-04" db="EMBL/GenBank/DDBJ databases">
        <authorList>
            <person name="Bruccoleri R.E."/>
            <person name="Oakeley E.J."/>
            <person name="Faust A.-M."/>
            <person name="Dessus-Babus S."/>
            <person name="Altorfer M."/>
            <person name="Burckhardt D."/>
            <person name="Oertli M."/>
            <person name="Naumann U."/>
            <person name="Petersen F."/>
            <person name="Wong J."/>
        </authorList>
    </citation>
    <scope>NUCLEOTIDE SEQUENCE</scope>
    <source>
        <strain evidence="4">GSM-AAB239-AS_SAM_17_03QT</strain>
        <tissue evidence="4">Leaf</tissue>
    </source>
</reference>
<comment type="caution">
    <text evidence="4">The sequence shown here is derived from an EMBL/GenBank/DDBJ whole genome shotgun (WGS) entry which is preliminary data.</text>
</comment>
<dbReference type="Gene3D" id="1.20.144.10">
    <property type="entry name" value="Phosphatidic acid phosphatase type 2/haloperoxidase"/>
    <property type="match status" value="1"/>
</dbReference>
<dbReference type="GO" id="GO:0047874">
    <property type="term" value="F:dolichyldiphosphatase activity"/>
    <property type="evidence" value="ECO:0007669"/>
    <property type="project" value="TreeGrafter"/>
</dbReference>
<evidence type="ECO:0000313" key="4">
    <source>
        <dbReference type="EMBL" id="KAJ6811200.1"/>
    </source>
</evidence>
<evidence type="ECO:0000256" key="2">
    <source>
        <dbReference type="SAM" id="Phobius"/>
    </source>
</evidence>
<dbReference type="EMBL" id="JANAVB010031818">
    <property type="protein sequence ID" value="KAJ6811200.1"/>
    <property type="molecule type" value="Genomic_DNA"/>
</dbReference>
<gene>
    <name evidence="4" type="ORF">M6B38_154280</name>
</gene>
<dbReference type="Proteomes" id="UP001140949">
    <property type="component" value="Unassembled WGS sequence"/>
</dbReference>
<feature type="transmembrane region" description="Helical" evidence="2">
    <location>
        <begin position="181"/>
        <end position="205"/>
    </location>
</feature>
<keyword evidence="2" id="KW-1133">Transmembrane helix</keyword>
<dbReference type="InterPro" id="IPR036938">
    <property type="entry name" value="PAP2/HPO_sf"/>
</dbReference>
<protein>
    <submittedName>
        <fullName evidence="4">Lipid phosphate phosphatase epsilon 2, chloroplastic-like isoform X1</fullName>
    </submittedName>
</protein>
<dbReference type="GO" id="GO:0006487">
    <property type="term" value="P:protein N-linked glycosylation"/>
    <property type="evidence" value="ECO:0007669"/>
    <property type="project" value="TreeGrafter"/>
</dbReference>
<reference evidence="4" key="1">
    <citation type="journal article" date="2023" name="GigaByte">
        <title>Genome assembly of the bearded iris, Iris pallida Lam.</title>
        <authorList>
            <person name="Bruccoleri R.E."/>
            <person name="Oakeley E.J."/>
            <person name="Faust A.M.E."/>
            <person name="Altorfer M."/>
            <person name="Dessus-Babus S."/>
            <person name="Burckhardt D."/>
            <person name="Oertli M."/>
            <person name="Naumann U."/>
            <person name="Petersen F."/>
            <person name="Wong J."/>
        </authorList>
    </citation>
    <scope>NUCLEOTIDE SEQUENCE</scope>
    <source>
        <strain evidence="4">GSM-AAB239-AS_SAM_17_03QT</strain>
    </source>
</reference>
<dbReference type="PANTHER" id="PTHR11247:SF40">
    <property type="entry name" value="LIPID PHOSPHATE PHOSPHATASE EPSILON 1, CHLOROPLASTIC"/>
    <property type="match status" value="1"/>
</dbReference>
<dbReference type="AlphaFoldDB" id="A0AAX6F430"/>
<dbReference type="SMART" id="SM00014">
    <property type="entry name" value="acidPPc"/>
    <property type="match status" value="1"/>
</dbReference>
<dbReference type="GO" id="GO:0005789">
    <property type="term" value="C:endoplasmic reticulum membrane"/>
    <property type="evidence" value="ECO:0007669"/>
    <property type="project" value="TreeGrafter"/>
</dbReference>
<dbReference type="GO" id="GO:0008610">
    <property type="term" value="P:lipid biosynthetic process"/>
    <property type="evidence" value="ECO:0007669"/>
    <property type="project" value="TreeGrafter"/>
</dbReference>
<evidence type="ECO:0000259" key="3">
    <source>
        <dbReference type="SMART" id="SM00014"/>
    </source>
</evidence>